<dbReference type="AlphaFoldDB" id="A0A8H7HHN0"/>
<feature type="non-terminal residue" evidence="3">
    <location>
        <position position="1"/>
    </location>
</feature>
<sequence length="755" mass="85802">MSNTHGDSPTKARHTHSSEYRSRHVADSRETLTRDIPEVPEVHLDSLMDAVLPSLPPETLNGVYNALETAGHIKDPDTPNSRWRCLPLDPCVNTNPETEKFRFLDNVSQAIIESYHSLHHVEPTLTTRLQVTGQITPLGNRRDTSRPDGYFQVIIEDPGPRQSNWADIVMPIEFKNVHNRQNEIDDFGKVMWSMHHIMRNDARRRCVHGLTCENTKVRLWYNDRADVVASQEFDVNKDWKFLVRIILSVLLAEGVELGYNPNIQLVPSNNLNSEPSYDITIRNPDTQASTIYRTVGIISDAGADSMVGRGTRVWEVRRLVDGELVGPSYALKDTWVHEDRVPEHKLIQKFRSEQPDYAQHFLTPIDYGFAPFDPAQPLVPDNTHTTLRRKELVATRKLLPTHSGSPSAVALHITSSRSLKTTSSVRDSVGHLGDIPDSPSEGHQVFLLAKYPRQHYLTVFEEIGTPIHKLRNFAEVFTAIQGGWEGERGTRTLTVADICLSPHDSEGLHAIHLCKYVHRDVSSGNILLVPPKGPWGERGVIMDLEYGKDINDTRVAHNVRTGTVLFMATEVALMDHHRFRTIPSPGQTSNSREVLESIAESLMEQTLEPPQEPIQVPPFRHNQLHDMESIWWLCMWMMFHLIQPSKNRQDQINNYHHVFCSAESKVAFICGSGLYRKFTSHLSEHQTWVDLMERWSQILNNLYSTSYGEHDTSAIPPNQLRICDKDIQTSYKLGKGFLLKLHQASTSLSDFVTLS</sequence>
<proteinExistence type="predicted"/>
<gene>
    <name evidence="3" type="ORF">RHS03_09757</name>
</gene>
<dbReference type="InterPro" id="IPR040976">
    <property type="entry name" value="Pkinase_fungal"/>
</dbReference>
<dbReference type="PROSITE" id="PS00109">
    <property type="entry name" value="PROTEIN_KINASE_TYR"/>
    <property type="match status" value="1"/>
</dbReference>
<dbReference type="SUPFAM" id="SSF56112">
    <property type="entry name" value="Protein kinase-like (PK-like)"/>
    <property type="match status" value="1"/>
</dbReference>
<dbReference type="InterPro" id="IPR008266">
    <property type="entry name" value="Tyr_kinase_AS"/>
</dbReference>
<dbReference type="PANTHER" id="PTHR38248:SF2">
    <property type="entry name" value="FUNK1 11"/>
    <property type="match status" value="1"/>
</dbReference>
<evidence type="ECO:0000313" key="3">
    <source>
        <dbReference type="EMBL" id="KAF8688476.1"/>
    </source>
</evidence>
<name>A0A8H7HHN0_9AGAM</name>
<dbReference type="Pfam" id="PF17667">
    <property type="entry name" value="Pkinase_fungal"/>
    <property type="match status" value="2"/>
</dbReference>
<evidence type="ECO:0000256" key="1">
    <source>
        <dbReference type="SAM" id="MobiDB-lite"/>
    </source>
</evidence>
<dbReference type="InterPro" id="IPR011009">
    <property type="entry name" value="Kinase-like_dom_sf"/>
</dbReference>
<feature type="domain" description="Fungal-type protein kinase" evidence="2">
    <location>
        <begin position="513"/>
        <end position="637"/>
    </location>
</feature>
<organism evidence="3 4">
    <name type="scientific">Rhizoctonia solani</name>
    <dbReference type="NCBI Taxonomy" id="456999"/>
    <lineage>
        <taxon>Eukaryota</taxon>
        <taxon>Fungi</taxon>
        <taxon>Dikarya</taxon>
        <taxon>Basidiomycota</taxon>
        <taxon>Agaricomycotina</taxon>
        <taxon>Agaricomycetes</taxon>
        <taxon>Cantharellales</taxon>
        <taxon>Ceratobasidiaceae</taxon>
        <taxon>Rhizoctonia</taxon>
    </lineage>
</organism>
<comment type="caution">
    <text evidence="3">The sequence shown here is derived from an EMBL/GenBank/DDBJ whole genome shotgun (WGS) entry which is preliminary data.</text>
</comment>
<dbReference type="PANTHER" id="PTHR38248">
    <property type="entry name" value="FUNK1 6"/>
    <property type="match status" value="1"/>
</dbReference>
<accession>A0A8H7HHN0</accession>
<evidence type="ECO:0000259" key="2">
    <source>
        <dbReference type="Pfam" id="PF17667"/>
    </source>
</evidence>
<evidence type="ECO:0000313" key="4">
    <source>
        <dbReference type="Proteomes" id="UP000602905"/>
    </source>
</evidence>
<feature type="domain" description="Fungal-type protein kinase" evidence="2">
    <location>
        <begin position="157"/>
        <end position="482"/>
    </location>
</feature>
<reference evidence="3" key="1">
    <citation type="submission" date="2020-09" db="EMBL/GenBank/DDBJ databases">
        <title>Comparative genome analyses of four rice-infecting Rhizoctonia solani isolates reveal extensive enrichment of homogalacturonan modification genes.</title>
        <authorList>
            <person name="Lee D.-Y."/>
            <person name="Jeon J."/>
            <person name="Kim K.-T."/>
            <person name="Cheong K."/>
            <person name="Song H."/>
            <person name="Choi G."/>
            <person name="Ko J."/>
            <person name="Opiyo S.O."/>
            <person name="Zuo S."/>
            <person name="Madhav S."/>
            <person name="Lee Y.-H."/>
            <person name="Wang G.-L."/>
        </authorList>
    </citation>
    <scope>NUCLEOTIDE SEQUENCE</scope>
    <source>
        <strain evidence="3">AG1-IA WGL</strain>
    </source>
</reference>
<dbReference type="EMBL" id="JACYCD010000692">
    <property type="protein sequence ID" value="KAF8688476.1"/>
    <property type="molecule type" value="Genomic_DNA"/>
</dbReference>
<dbReference type="Gene3D" id="1.10.510.10">
    <property type="entry name" value="Transferase(Phosphotransferase) domain 1"/>
    <property type="match status" value="1"/>
</dbReference>
<dbReference type="OrthoDB" id="3271139at2759"/>
<feature type="region of interest" description="Disordered" evidence="1">
    <location>
        <begin position="1"/>
        <end position="36"/>
    </location>
</feature>
<dbReference type="Proteomes" id="UP000602905">
    <property type="component" value="Unassembled WGS sequence"/>
</dbReference>
<protein>
    <recommendedName>
        <fullName evidence="2">Fungal-type protein kinase domain-containing protein</fullName>
    </recommendedName>
</protein>
<feature type="compositionally biased region" description="Basic and acidic residues" evidence="1">
    <location>
        <begin position="16"/>
        <end position="36"/>
    </location>
</feature>
<dbReference type="GO" id="GO:0004672">
    <property type="term" value="F:protein kinase activity"/>
    <property type="evidence" value="ECO:0007669"/>
    <property type="project" value="InterPro"/>
</dbReference>